<dbReference type="EMBL" id="CP101620">
    <property type="protein sequence ID" value="UTY38653.1"/>
    <property type="molecule type" value="Genomic_DNA"/>
</dbReference>
<dbReference type="EC" id="6.3.5.-" evidence="6"/>
<dbReference type="RefSeq" id="WP_290139107.1">
    <property type="nucleotide sequence ID" value="NZ_CP101620.1"/>
</dbReference>
<evidence type="ECO:0000256" key="2">
    <source>
        <dbReference type="ARBA" id="ARBA00011123"/>
    </source>
</evidence>
<evidence type="ECO:0000256" key="4">
    <source>
        <dbReference type="ARBA" id="ARBA00047380"/>
    </source>
</evidence>
<dbReference type="InterPro" id="IPR003837">
    <property type="entry name" value="GatC"/>
</dbReference>
<keyword evidence="6" id="KW-0547">Nucleotide-binding</keyword>
<evidence type="ECO:0000313" key="7">
    <source>
        <dbReference type="EMBL" id="UTY38653.1"/>
    </source>
</evidence>
<dbReference type="SUPFAM" id="SSF141000">
    <property type="entry name" value="Glu-tRNAGln amidotransferase C subunit"/>
    <property type="match status" value="1"/>
</dbReference>
<keyword evidence="6" id="KW-0648">Protein biosynthesis</keyword>
<evidence type="ECO:0000256" key="3">
    <source>
        <dbReference type="ARBA" id="ARBA00024799"/>
    </source>
</evidence>
<dbReference type="Pfam" id="PF02686">
    <property type="entry name" value="GatC"/>
    <property type="match status" value="1"/>
</dbReference>
<dbReference type="PANTHER" id="PTHR15004">
    <property type="entry name" value="GLUTAMYL-TRNA(GLN) AMIDOTRANSFERASE SUBUNIT C, MITOCHONDRIAL"/>
    <property type="match status" value="1"/>
</dbReference>
<keyword evidence="6" id="KW-0067">ATP-binding</keyword>
<dbReference type="InterPro" id="IPR036113">
    <property type="entry name" value="Asp/Glu-ADT_sf_sub_c"/>
</dbReference>
<comment type="similarity">
    <text evidence="1 6">Belongs to the GatC family.</text>
</comment>
<keyword evidence="8" id="KW-1185">Reference proteome</keyword>
<evidence type="ECO:0000256" key="6">
    <source>
        <dbReference type="HAMAP-Rule" id="MF_00122"/>
    </source>
</evidence>
<evidence type="ECO:0000313" key="8">
    <source>
        <dbReference type="Proteomes" id="UP001060112"/>
    </source>
</evidence>
<comment type="subunit">
    <text evidence="2 6">Heterotrimer of A, B and C subunits.</text>
</comment>
<dbReference type="HAMAP" id="MF_00122">
    <property type="entry name" value="GatC"/>
    <property type="match status" value="1"/>
</dbReference>
<dbReference type="NCBIfam" id="TIGR00135">
    <property type="entry name" value="gatC"/>
    <property type="match status" value="1"/>
</dbReference>
<sequence length="96" mass="11164">MEERELLKQLAKDVKLSIDDEEMESLCSRYHAFIKQVESLENIQTEGVEPLVFPFDREITDLREDDIEEVESADDLLKNAKKTKNQQVLIPKVVES</sequence>
<comment type="function">
    <text evidence="3 6">Allows the formation of correctly charged Asn-tRNA(Asn) or Gln-tRNA(Gln) through the transamidation of misacylated Asp-tRNA(Asn) or Glu-tRNA(Gln) in organisms which lack either or both of asparaginyl-tRNA or glutaminyl-tRNA synthetases. The reaction takes place in the presence of glutamine and ATP through an activated phospho-Asp-tRNA(Asn) or phospho-Glu-tRNA(Gln).</text>
</comment>
<comment type="catalytic activity">
    <reaction evidence="4 6">
        <text>L-aspartyl-tRNA(Asn) + L-glutamine + ATP + H2O = L-asparaginyl-tRNA(Asn) + L-glutamate + ADP + phosphate + 2 H(+)</text>
        <dbReference type="Rhea" id="RHEA:14513"/>
        <dbReference type="Rhea" id="RHEA-COMP:9674"/>
        <dbReference type="Rhea" id="RHEA-COMP:9677"/>
        <dbReference type="ChEBI" id="CHEBI:15377"/>
        <dbReference type="ChEBI" id="CHEBI:15378"/>
        <dbReference type="ChEBI" id="CHEBI:29985"/>
        <dbReference type="ChEBI" id="CHEBI:30616"/>
        <dbReference type="ChEBI" id="CHEBI:43474"/>
        <dbReference type="ChEBI" id="CHEBI:58359"/>
        <dbReference type="ChEBI" id="CHEBI:78515"/>
        <dbReference type="ChEBI" id="CHEBI:78516"/>
        <dbReference type="ChEBI" id="CHEBI:456216"/>
    </reaction>
</comment>
<protein>
    <recommendedName>
        <fullName evidence="6">Aspartyl/glutamyl-tRNA(Asn/Gln) amidotransferase subunit C</fullName>
        <shortName evidence="6">Asp/Glu-ADT subunit C</shortName>
        <ecNumber evidence="6">6.3.5.-</ecNumber>
    </recommendedName>
</protein>
<dbReference type="PANTHER" id="PTHR15004:SF0">
    <property type="entry name" value="GLUTAMYL-TRNA(GLN) AMIDOTRANSFERASE SUBUNIT C, MITOCHONDRIAL"/>
    <property type="match status" value="1"/>
</dbReference>
<evidence type="ECO:0000256" key="5">
    <source>
        <dbReference type="ARBA" id="ARBA00047913"/>
    </source>
</evidence>
<organism evidence="7 8">
    <name type="scientific">Allocoprobacillus halotolerans</name>
    <dbReference type="NCBI Taxonomy" id="2944914"/>
    <lineage>
        <taxon>Bacteria</taxon>
        <taxon>Bacillati</taxon>
        <taxon>Bacillota</taxon>
        <taxon>Erysipelotrichia</taxon>
        <taxon>Erysipelotrichales</taxon>
        <taxon>Erysipelotrichaceae</taxon>
        <taxon>Allocoprobacillus</taxon>
    </lineage>
</organism>
<accession>A0ABY5I3N2</accession>
<dbReference type="Proteomes" id="UP001060112">
    <property type="component" value="Chromosome"/>
</dbReference>
<reference evidence="7" key="1">
    <citation type="submission" date="2022-07" db="EMBL/GenBank/DDBJ databases">
        <title>Faecal culturing of patients with breast cancer.</title>
        <authorList>
            <person name="Teng N.M.Y."/>
            <person name="Kiu R."/>
            <person name="Evans R."/>
            <person name="Baker D.J."/>
            <person name="Zenner C."/>
            <person name="Robinson S.D."/>
            <person name="Hall L.J."/>
        </authorList>
    </citation>
    <scope>NUCLEOTIDE SEQUENCE</scope>
    <source>
        <strain evidence="7">LH1062</strain>
    </source>
</reference>
<proteinExistence type="inferred from homology"/>
<evidence type="ECO:0000256" key="1">
    <source>
        <dbReference type="ARBA" id="ARBA00010757"/>
    </source>
</evidence>
<name>A0ABY5I3N2_9FIRM</name>
<comment type="catalytic activity">
    <reaction evidence="5 6">
        <text>L-glutamyl-tRNA(Gln) + L-glutamine + ATP + H2O = L-glutaminyl-tRNA(Gln) + L-glutamate + ADP + phosphate + H(+)</text>
        <dbReference type="Rhea" id="RHEA:17521"/>
        <dbReference type="Rhea" id="RHEA-COMP:9681"/>
        <dbReference type="Rhea" id="RHEA-COMP:9684"/>
        <dbReference type="ChEBI" id="CHEBI:15377"/>
        <dbReference type="ChEBI" id="CHEBI:15378"/>
        <dbReference type="ChEBI" id="CHEBI:29985"/>
        <dbReference type="ChEBI" id="CHEBI:30616"/>
        <dbReference type="ChEBI" id="CHEBI:43474"/>
        <dbReference type="ChEBI" id="CHEBI:58359"/>
        <dbReference type="ChEBI" id="CHEBI:78520"/>
        <dbReference type="ChEBI" id="CHEBI:78521"/>
        <dbReference type="ChEBI" id="CHEBI:456216"/>
    </reaction>
</comment>
<gene>
    <name evidence="6 7" type="primary">gatC</name>
    <name evidence="7" type="ORF">NMU03_13695</name>
</gene>
<keyword evidence="6" id="KW-0436">Ligase</keyword>